<comment type="similarity">
    <text evidence="2">Belongs to the AIR synthase family.</text>
</comment>
<dbReference type="InterPro" id="IPR004733">
    <property type="entry name" value="PurM_cligase"/>
</dbReference>
<feature type="domain" description="PurM-like N-terminal" evidence="12">
    <location>
        <begin position="36"/>
        <end position="154"/>
    </location>
</feature>
<feature type="domain" description="PurM-like C-terminal" evidence="13">
    <location>
        <begin position="261"/>
        <end position="368"/>
    </location>
</feature>
<evidence type="ECO:0000256" key="6">
    <source>
        <dbReference type="ARBA" id="ARBA00022741"/>
    </source>
</evidence>
<dbReference type="HOGENOM" id="CLU_719355_0_0_4"/>
<protein>
    <recommendedName>
        <fullName evidence="4">Phosphoribosylformylglycinamidine cyclo-ligase</fullName>
        <ecNumber evidence="3">6.3.3.1</ecNumber>
    </recommendedName>
    <alternativeName>
        <fullName evidence="9">AIR synthase</fullName>
    </alternativeName>
    <alternativeName>
        <fullName evidence="10">AIRS</fullName>
    </alternativeName>
    <alternativeName>
        <fullName evidence="8">Phosphoribosyl-aminoimidazole synthetase</fullName>
    </alternativeName>
</protein>
<dbReference type="GO" id="GO:0004637">
    <property type="term" value="F:phosphoribosylamine-glycine ligase activity"/>
    <property type="evidence" value="ECO:0007669"/>
    <property type="project" value="TreeGrafter"/>
</dbReference>
<reference evidence="14 15" key="1">
    <citation type="journal article" date="2014" name="BMC Genomics">
        <title>A genomic perspective on a new bacterial genus and species from the Alcaligenaceae family, Basilea psittacipulmonis.</title>
        <authorList>
            <person name="Whiteson K.L."/>
            <person name="Hernandez D."/>
            <person name="Lazarevic V."/>
            <person name="Gaia N."/>
            <person name="Farinelli L."/>
            <person name="Francois P."/>
            <person name="Pilo P."/>
            <person name="Frey J."/>
            <person name="Schrenzel J."/>
        </authorList>
    </citation>
    <scope>NUCLEOTIDE SEQUENCE [LARGE SCALE GENOMIC DNA]</scope>
    <source>
        <strain evidence="14 15">DSM 24701</strain>
    </source>
</reference>
<keyword evidence="15" id="KW-1185">Reference proteome</keyword>
<accession>A0A077DHF4</accession>
<gene>
    <name evidence="14" type="ORF">IX83_06225</name>
</gene>
<comment type="pathway">
    <text evidence="1">Purine metabolism; IMP biosynthesis via de novo pathway; 5-amino-1-(5-phospho-D-ribosyl)imidazole from N(2)-formyl-N(1)-(5-phospho-D-ribosyl)glycinamide: step 2/2.</text>
</comment>
<sequence>MSDIYKSYGVSAAKEEVHAAIKVMKPSAAGNAFCQAVDMGDEYFHLLHADGAGTKAIIAYLDYKETGNPKVFEGIAVDSIVMNTDDMLCVGLVDQFVVSNTIGRNAKRIPQEVLTAIMRGYQQFCDEMSQYGVNIQLCGGETADVGDLVNTVIVDSTAYSKIKKSDFIEAGRIDPKKETVIVALASDGQASYESAYNSGLGSNGFTVARHEILSKYYADKYPESFSDSLDKATVYNGQYKLDQFMPQVGRTISELLLSPTRTFLPVMKKVFDELRPEIRAIIHNTGGGLSKSVNFGRGVRYVKDNIFELPFIFDLIRQGKDISDRELWTIFNCGQRLELYVASQHAQTIIDIATSFNIKAQVIGFIEPCEEGHNEVLVKHKGKSEIYTKYF</sequence>
<dbReference type="Pfam" id="PF00586">
    <property type="entry name" value="AIRS"/>
    <property type="match status" value="1"/>
</dbReference>
<dbReference type="SUPFAM" id="SSF56042">
    <property type="entry name" value="PurM C-terminal domain-like"/>
    <property type="match status" value="1"/>
</dbReference>
<dbReference type="GO" id="GO:0046084">
    <property type="term" value="P:adenine biosynthetic process"/>
    <property type="evidence" value="ECO:0007669"/>
    <property type="project" value="TreeGrafter"/>
</dbReference>
<dbReference type="Pfam" id="PF02769">
    <property type="entry name" value="AIRS_C"/>
    <property type="match status" value="1"/>
</dbReference>
<dbReference type="PANTHER" id="PTHR10520:SF12">
    <property type="entry name" value="TRIFUNCTIONAL PURINE BIOSYNTHETIC PROTEIN ADENOSINE-3"/>
    <property type="match status" value="1"/>
</dbReference>
<dbReference type="eggNOG" id="COG0150">
    <property type="taxonomic scope" value="Bacteria"/>
</dbReference>
<keyword evidence="6" id="KW-0547">Nucleotide-binding</keyword>
<dbReference type="STRING" id="1072685.IX83_06225"/>
<dbReference type="OrthoDB" id="9777881at2"/>
<dbReference type="EC" id="6.3.3.1" evidence="3"/>
<name>A0A077DHF4_9BURK</name>
<dbReference type="InterPro" id="IPR016188">
    <property type="entry name" value="PurM-like_N"/>
</dbReference>
<evidence type="ECO:0000256" key="4">
    <source>
        <dbReference type="ARBA" id="ARBA00020367"/>
    </source>
</evidence>
<evidence type="ECO:0000313" key="14">
    <source>
        <dbReference type="EMBL" id="AIL32962.1"/>
    </source>
</evidence>
<evidence type="ECO:0000256" key="7">
    <source>
        <dbReference type="ARBA" id="ARBA00022840"/>
    </source>
</evidence>
<dbReference type="UniPathway" id="UPA00074">
    <property type="reaction ID" value="UER00129"/>
</dbReference>
<dbReference type="EMBL" id="CP009238">
    <property type="protein sequence ID" value="AIL32962.1"/>
    <property type="molecule type" value="Genomic_DNA"/>
</dbReference>
<evidence type="ECO:0000256" key="2">
    <source>
        <dbReference type="ARBA" id="ARBA00010280"/>
    </source>
</evidence>
<evidence type="ECO:0000256" key="11">
    <source>
        <dbReference type="ARBA" id="ARBA00049057"/>
    </source>
</evidence>
<dbReference type="Gene3D" id="3.30.1330.10">
    <property type="entry name" value="PurM-like, N-terminal domain"/>
    <property type="match status" value="1"/>
</dbReference>
<dbReference type="GO" id="GO:0005829">
    <property type="term" value="C:cytosol"/>
    <property type="evidence" value="ECO:0007669"/>
    <property type="project" value="TreeGrafter"/>
</dbReference>
<evidence type="ECO:0000313" key="15">
    <source>
        <dbReference type="Proteomes" id="UP000028945"/>
    </source>
</evidence>
<dbReference type="KEGG" id="bpsi:IX83_06225"/>
<keyword evidence="5" id="KW-0436">Ligase</keyword>
<evidence type="ECO:0000256" key="3">
    <source>
        <dbReference type="ARBA" id="ARBA00013047"/>
    </source>
</evidence>
<evidence type="ECO:0000256" key="8">
    <source>
        <dbReference type="ARBA" id="ARBA00031908"/>
    </source>
</evidence>
<dbReference type="InterPro" id="IPR036676">
    <property type="entry name" value="PurM-like_C_sf"/>
</dbReference>
<keyword evidence="7" id="KW-0067">ATP-binding</keyword>
<evidence type="ECO:0000256" key="9">
    <source>
        <dbReference type="ARBA" id="ARBA00032931"/>
    </source>
</evidence>
<dbReference type="InterPro" id="IPR036921">
    <property type="entry name" value="PurM-like_N_sf"/>
</dbReference>
<evidence type="ECO:0000259" key="13">
    <source>
        <dbReference type="Pfam" id="PF02769"/>
    </source>
</evidence>
<dbReference type="InterPro" id="IPR010918">
    <property type="entry name" value="PurM-like_C_dom"/>
</dbReference>
<evidence type="ECO:0000256" key="1">
    <source>
        <dbReference type="ARBA" id="ARBA00004686"/>
    </source>
</evidence>
<organism evidence="14 15">
    <name type="scientific">Basilea psittacipulmonis DSM 24701</name>
    <dbReference type="NCBI Taxonomy" id="1072685"/>
    <lineage>
        <taxon>Bacteria</taxon>
        <taxon>Pseudomonadati</taxon>
        <taxon>Pseudomonadota</taxon>
        <taxon>Betaproteobacteria</taxon>
        <taxon>Burkholderiales</taxon>
        <taxon>Alcaligenaceae</taxon>
        <taxon>Basilea</taxon>
    </lineage>
</organism>
<evidence type="ECO:0000259" key="12">
    <source>
        <dbReference type="Pfam" id="PF00586"/>
    </source>
</evidence>
<dbReference type="SUPFAM" id="SSF55326">
    <property type="entry name" value="PurM N-terminal domain-like"/>
    <property type="match status" value="1"/>
</dbReference>
<dbReference type="GO" id="GO:0006189">
    <property type="term" value="P:'de novo' IMP biosynthetic process"/>
    <property type="evidence" value="ECO:0007669"/>
    <property type="project" value="UniProtKB-UniPathway"/>
</dbReference>
<dbReference type="RefSeq" id="WP_038500296.1">
    <property type="nucleotide sequence ID" value="NZ_AFWK01000069.1"/>
</dbReference>
<dbReference type="Proteomes" id="UP000028945">
    <property type="component" value="Chromosome"/>
</dbReference>
<comment type="catalytic activity">
    <reaction evidence="11">
        <text>2-formamido-N(1)-(5-O-phospho-beta-D-ribosyl)acetamidine + ATP = 5-amino-1-(5-phospho-beta-D-ribosyl)imidazole + ADP + phosphate + H(+)</text>
        <dbReference type="Rhea" id="RHEA:23032"/>
        <dbReference type="ChEBI" id="CHEBI:15378"/>
        <dbReference type="ChEBI" id="CHEBI:30616"/>
        <dbReference type="ChEBI" id="CHEBI:43474"/>
        <dbReference type="ChEBI" id="CHEBI:137981"/>
        <dbReference type="ChEBI" id="CHEBI:147287"/>
        <dbReference type="ChEBI" id="CHEBI:456216"/>
        <dbReference type="EC" id="6.3.3.1"/>
    </reaction>
</comment>
<evidence type="ECO:0000256" key="10">
    <source>
        <dbReference type="ARBA" id="ARBA00033093"/>
    </source>
</evidence>
<evidence type="ECO:0000256" key="5">
    <source>
        <dbReference type="ARBA" id="ARBA00022598"/>
    </source>
</evidence>
<dbReference type="GO" id="GO:0004641">
    <property type="term" value="F:phosphoribosylformylglycinamidine cyclo-ligase activity"/>
    <property type="evidence" value="ECO:0007669"/>
    <property type="project" value="UniProtKB-EC"/>
</dbReference>
<dbReference type="PANTHER" id="PTHR10520">
    <property type="entry name" value="TRIFUNCTIONAL PURINE BIOSYNTHETIC PROTEIN ADENOSINE-3-RELATED"/>
    <property type="match status" value="1"/>
</dbReference>
<dbReference type="Gene3D" id="3.90.650.10">
    <property type="entry name" value="PurM-like C-terminal domain"/>
    <property type="match status" value="1"/>
</dbReference>
<dbReference type="GO" id="GO:0005524">
    <property type="term" value="F:ATP binding"/>
    <property type="evidence" value="ECO:0007669"/>
    <property type="project" value="UniProtKB-KW"/>
</dbReference>
<proteinExistence type="inferred from homology"/>
<dbReference type="AlphaFoldDB" id="A0A077DHF4"/>